<keyword evidence="5" id="KW-0811">Translocation</keyword>
<comment type="caution">
    <text evidence="6">The sequence shown here is derived from an EMBL/GenBank/DDBJ whole genome shotgun (WGS) entry which is preliminary data.</text>
</comment>
<feature type="transmembrane region" description="Helical" evidence="5">
    <location>
        <begin position="146"/>
        <end position="175"/>
    </location>
</feature>
<keyword evidence="5" id="KW-1003">Cell membrane</keyword>
<dbReference type="PANTHER" id="PTHR30371:SF4">
    <property type="entry name" value="SEC-INDEPENDENT PROTEIN TRANSLOCASE PROTEIN TATCD"/>
    <property type="match status" value="1"/>
</dbReference>
<sequence>MTKDNQDFVGHLAELRKRIMLTLFAFLLAFCFSFIFVKDIYRWLVRDLDQKLAILGPSDIVWVYFMIAGVGAIALTIPVAASQAWLFVKPALREREQKATVIYIPVMSLLFVAGISFGYFIIYPMVLGFLNGMAHDFETVYTAEKYFRFMIHMTVPFGFLFEMPAVTLFLSKLGIVNPARLAKARKPAYFVLSIVAVTITPPDIISDILVIIPLFALYEISVSISKLVYRQKLQNKASADA</sequence>
<dbReference type="Proteomes" id="UP000250369">
    <property type="component" value="Unassembled WGS sequence"/>
</dbReference>
<dbReference type="NCBIfam" id="TIGR00945">
    <property type="entry name" value="tatC"/>
    <property type="match status" value="1"/>
</dbReference>
<accession>A0A329MSL2</accession>
<dbReference type="InterPro" id="IPR002033">
    <property type="entry name" value="TatC"/>
</dbReference>
<dbReference type="PRINTS" id="PR01840">
    <property type="entry name" value="TATCFAMILY"/>
</dbReference>
<comment type="subunit">
    <text evidence="5">Forms a complex with TatA.</text>
</comment>
<keyword evidence="2 5" id="KW-0812">Transmembrane</keyword>
<evidence type="ECO:0000256" key="5">
    <source>
        <dbReference type="HAMAP-Rule" id="MF_00902"/>
    </source>
</evidence>
<reference evidence="6 7" key="1">
    <citation type="journal article" date="2009" name="Int. J. Syst. Evol. Microbiol.">
        <title>Paenibacillus contaminans sp. nov., isolated from a contaminated laboratory plate.</title>
        <authorList>
            <person name="Chou J.H."/>
            <person name="Lee J.H."/>
            <person name="Lin M.C."/>
            <person name="Chang P.S."/>
            <person name="Arun A.B."/>
            <person name="Young C.C."/>
            <person name="Chen W.M."/>
        </authorList>
    </citation>
    <scope>NUCLEOTIDE SEQUENCE [LARGE SCALE GENOMIC DNA]</scope>
    <source>
        <strain evidence="6 7">CKOBP-6</strain>
    </source>
</reference>
<keyword evidence="7" id="KW-1185">Reference proteome</keyword>
<evidence type="ECO:0000313" key="7">
    <source>
        <dbReference type="Proteomes" id="UP000250369"/>
    </source>
</evidence>
<keyword evidence="4 5" id="KW-0472">Membrane</keyword>
<evidence type="ECO:0000313" key="6">
    <source>
        <dbReference type="EMBL" id="RAV22278.1"/>
    </source>
</evidence>
<dbReference type="AlphaFoldDB" id="A0A329MSL2"/>
<feature type="transmembrane region" description="Helical" evidence="5">
    <location>
        <begin position="61"/>
        <end position="88"/>
    </location>
</feature>
<comment type="subcellular location">
    <subcellularLocation>
        <location evidence="5">Cell membrane</location>
        <topology evidence="5">Multi-pass membrane protein</topology>
    </subcellularLocation>
    <subcellularLocation>
        <location evidence="1">Membrane</location>
        <topology evidence="1">Multi-pass membrane protein</topology>
    </subcellularLocation>
</comment>
<dbReference type="Pfam" id="PF00902">
    <property type="entry name" value="TatC"/>
    <property type="match status" value="1"/>
</dbReference>
<evidence type="ECO:0000256" key="3">
    <source>
        <dbReference type="ARBA" id="ARBA00022989"/>
    </source>
</evidence>
<dbReference type="EMBL" id="QMFB01000002">
    <property type="protein sequence ID" value="RAV22278.1"/>
    <property type="molecule type" value="Genomic_DNA"/>
</dbReference>
<dbReference type="GO" id="GO:0033281">
    <property type="term" value="C:TAT protein transport complex"/>
    <property type="evidence" value="ECO:0007669"/>
    <property type="project" value="UniProtKB-UniRule"/>
</dbReference>
<proteinExistence type="inferred from homology"/>
<gene>
    <name evidence="5 6" type="primary">tatC</name>
    <name evidence="6" type="ORF">DQG23_04825</name>
</gene>
<dbReference type="RefSeq" id="WP_113029684.1">
    <property type="nucleotide sequence ID" value="NZ_QMFB01000002.1"/>
</dbReference>
<evidence type="ECO:0000256" key="1">
    <source>
        <dbReference type="ARBA" id="ARBA00004141"/>
    </source>
</evidence>
<dbReference type="PANTHER" id="PTHR30371">
    <property type="entry name" value="SEC-INDEPENDENT PROTEIN TRANSLOCASE PROTEIN TATC"/>
    <property type="match status" value="1"/>
</dbReference>
<feature type="transmembrane region" description="Helical" evidence="5">
    <location>
        <begin position="187"/>
        <end position="205"/>
    </location>
</feature>
<dbReference type="GO" id="GO:0009977">
    <property type="term" value="F:proton motive force dependent protein transmembrane transporter activity"/>
    <property type="evidence" value="ECO:0007669"/>
    <property type="project" value="TreeGrafter"/>
</dbReference>
<comment type="caution">
    <text evidence="5">Lacks conserved residue(s) required for the propagation of feature annotation.</text>
</comment>
<dbReference type="HAMAP" id="MF_00902">
    <property type="entry name" value="TatC"/>
    <property type="match status" value="1"/>
</dbReference>
<feature type="transmembrane region" description="Helical" evidence="5">
    <location>
        <begin position="21"/>
        <end position="41"/>
    </location>
</feature>
<evidence type="ECO:0000256" key="2">
    <source>
        <dbReference type="ARBA" id="ARBA00022692"/>
    </source>
</evidence>
<name>A0A329MSL2_9BACL</name>
<protein>
    <recommendedName>
        <fullName evidence="5">Sec-independent protein translocase protein TatC</fullName>
    </recommendedName>
</protein>
<evidence type="ECO:0000256" key="4">
    <source>
        <dbReference type="ARBA" id="ARBA00023136"/>
    </source>
</evidence>
<dbReference type="GO" id="GO:0065002">
    <property type="term" value="P:intracellular protein transmembrane transport"/>
    <property type="evidence" value="ECO:0007669"/>
    <property type="project" value="TreeGrafter"/>
</dbReference>
<dbReference type="OrthoDB" id="9777044at2"/>
<feature type="transmembrane region" description="Helical" evidence="5">
    <location>
        <begin position="100"/>
        <end position="126"/>
    </location>
</feature>
<organism evidence="6 7">
    <name type="scientific">Paenibacillus contaminans</name>
    <dbReference type="NCBI Taxonomy" id="450362"/>
    <lineage>
        <taxon>Bacteria</taxon>
        <taxon>Bacillati</taxon>
        <taxon>Bacillota</taxon>
        <taxon>Bacilli</taxon>
        <taxon>Bacillales</taxon>
        <taxon>Paenibacillaceae</taxon>
        <taxon>Paenibacillus</taxon>
    </lineage>
</organism>
<keyword evidence="3 5" id="KW-1133">Transmembrane helix</keyword>
<keyword evidence="5" id="KW-0813">Transport</keyword>
<dbReference type="GO" id="GO:0043953">
    <property type="term" value="P:protein transport by the Tat complex"/>
    <property type="evidence" value="ECO:0007669"/>
    <property type="project" value="UniProtKB-UniRule"/>
</dbReference>
<keyword evidence="5" id="KW-0653">Protein transport</keyword>
<comment type="similarity">
    <text evidence="5">Belongs to the TatC family.</text>
</comment>
<comment type="function">
    <text evidence="5">Part of the twin-arginine translocation (Tat) system that transports large folded proteins containing a characteristic twin-arginine motif in their signal peptide across membranes.</text>
</comment>